<evidence type="ECO:0000256" key="5">
    <source>
        <dbReference type="SAM" id="Phobius"/>
    </source>
</evidence>
<comment type="caution">
    <text evidence="6">The sequence shown here is derived from an EMBL/GenBank/DDBJ whole genome shotgun (WGS) entry which is preliminary data.</text>
</comment>
<comment type="subcellular location">
    <subcellularLocation>
        <location evidence="1">Membrane</location>
        <topology evidence="1">Multi-pass membrane protein</topology>
    </subcellularLocation>
</comment>
<evidence type="ECO:0000313" key="6">
    <source>
        <dbReference type="EMBL" id="GCB82674.1"/>
    </source>
</evidence>
<sequence length="136" mass="14891">VVHIVLGLCVIMAAFGILLPNTWELIRLSFVWWFTVQCIIAGVLSIVAEEKPTINMIRACVTLNIISAIVCGINSLNFMGSAGQLAGCKLNECEFMLFDMILPLIVLILILLDLVISVVIAVYARKALRSLALSKM</sequence>
<organism evidence="6 7">
    <name type="scientific">Scyliorhinus torazame</name>
    <name type="common">Cloudy catshark</name>
    <name type="synonym">Catulus torazame</name>
    <dbReference type="NCBI Taxonomy" id="75743"/>
    <lineage>
        <taxon>Eukaryota</taxon>
        <taxon>Metazoa</taxon>
        <taxon>Chordata</taxon>
        <taxon>Craniata</taxon>
        <taxon>Vertebrata</taxon>
        <taxon>Chondrichthyes</taxon>
        <taxon>Elasmobranchii</taxon>
        <taxon>Galeomorphii</taxon>
        <taxon>Galeoidea</taxon>
        <taxon>Carcharhiniformes</taxon>
        <taxon>Scyliorhinidae</taxon>
        <taxon>Scyliorhinus</taxon>
    </lineage>
</organism>
<dbReference type="GO" id="GO:0016020">
    <property type="term" value="C:membrane"/>
    <property type="evidence" value="ECO:0007669"/>
    <property type="project" value="UniProtKB-SubCell"/>
</dbReference>
<dbReference type="AlphaFoldDB" id="A0A401QBB0"/>
<evidence type="ECO:0000256" key="4">
    <source>
        <dbReference type="ARBA" id="ARBA00023136"/>
    </source>
</evidence>
<dbReference type="EMBL" id="BFAA01021029">
    <property type="protein sequence ID" value="GCB82674.1"/>
    <property type="molecule type" value="Genomic_DNA"/>
</dbReference>
<proteinExistence type="predicted"/>
<keyword evidence="3 5" id="KW-1133">Transmembrane helix</keyword>
<feature type="non-terminal residue" evidence="6">
    <location>
        <position position="136"/>
    </location>
</feature>
<dbReference type="Pfam" id="PF04103">
    <property type="entry name" value="CD20"/>
    <property type="match status" value="1"/>
</dbReference>
<dbReference type="InterPro" id="IPR007237">
    <property type="entry name" value="CD20-like"/>
</dbReference>
<keyword evidence="2 5" id="KW-0812">Transmembrane</keyword>
<feature type="transmembrane region" description="Helical" evidence="5">
    <location>
        <begin position="30"/>
        <end position="48"/>
    </location>
</feature>
<protein>
    <submittedName>
        <fullName evidence="6">Uncharacterized protein</fullName>
    </submittedName>
</protein>
<feature type="non-terminal residue" evidence="6">
    <location>
        <position position="1"/>
    </location>
</feature>
<dbReference type="Proteomes" id="UP000288216">
    <property type="component" value="Unassembled WGS sequence"/>
</dbReference>
<evidence type="ECO:0000256" key="2">
    <source>
        <dbReference type="ARBA" id="ARBA00022692"/>
    </source>
</evidence>
<evidence type="ECO:0000256" key="1">
    <source>
        <dbReference type="ARBA" id="ARBA00004141"/>
    </source>
</evidence>
<feature type="transmembrane region" description="Helical" evidence="5">
    <location>
        <begin position="60"/>
        <end position="80"/>
    </location>
</feature>
<keyword evidence="4 5" id="KW-0472">Membrane</keyword>
<keyword evidence="7" id="KW-1185">Reference proteome</keyword>
<evidence type="ECO:0000313" key="7">
    <source>
        <dbReference type="Proteomes" id="UP000288216"/>
    </source>
</evidence>
<reference evidence="6 7" key="1">
    <citation type="journal article" date="2018" name="Nat. Ecol. Evol.">
        <title>Shark genomes provide insights into elasmobranch evolution and the origin of vertebrates.</title>
        <authorList>
            <person name="Hara Y"/>
            <person name="Yamaguchi K"/>
            <person name="Onimaru K"/>
            <person name="Kadota M"/>
            <person name="Koyanagi M"/>
            <person name="Keeley SD"/>
            <person name="Tatsumi K"/>
            <person name="Tanaka K"/>
            <person name="Motone F"/>
            <person name="Kageyama Y"/>
            <person name="Nozu R"/>
            <person name="Adachi N"/>
            <person name="Nishimura O"/>
            <person name="Nakagawa R"/>
            <person name="Tanegashima C"/>
            <person name="Kiyatake I"/>
            <person name="Matsumoto R"/>
            <person name="Murakumo K"/>
            <person name="Nishida K"/>
            <person name="Terakita A"/>
            <person name="Kuratani S"/>
            <person name="Sato K"/>
            <person name="Hyodo S Kuraku.S."/>
        </authorList>
    </citation>
    <scope>NUCLEOTIDE SEQUENCE [LARGE SCALE GENOMIC DNA]</scope>
</reference>
<evidence type="ECO:0000256" key="3">
    <source>
        <dbReference type="ARBA" id="ARBA00022989"/>
    </source>
</evidence>
<feature type="transmembrane region" description="Helical" evidence="5">
    <location>
        <begin position="100"/>
        <end position="124"/>
    </location>
</feature>
<dbReference type="OrthoDB" id="10071849at2759"/>
<gene>
    <name evidence="6" type="ORF">scyTo_0022051</name>
</gene>
<accession>A0A401QBB0</accession>
<name>A0A401QBB0_SCYTO</name>